<dbReference type="GO" id="GO:0009380">
    <property type="term" value="C:excinuclease repair complex"/>
    <property type="evidence" value="ECO:0007669"/>
    <property type="project" value="InterPro"/>
</dbReference>
<protein>
    <recommendedName>
        <fullName evidence="4">CarD-like/TRCF RNAP-interacting domain-containing protein</fullName>
    </recommendedName>
</protein>
<evidence type="ECO:0000256" key="1">
    <source>
        <dbReference type="ARBA" id="ARBA00022741"/>
    </source>
</evidence>
<dbReference type="EMBL" id="CP071444">
    <property type="protein sequence ID" value="QSX07437.1"/>
    <property type="molecule type" value="Genomic_DNA"/>
</dbReference>
<dbReference type="Gene3D" id="3.40.50.300">
    <property type="entry name" value="P-loop containing nucleotide triphosphate hydrolases"/>
    <property type="match status" value="1"/>
</dbReference>
<evidence type="ECO:0000259" key="4">
    <source>
        <dbReference type="SMART" id="SM01058"/>
    </source>
</evidence>
<dbReference type="Proteomes" id="UP000663499">
    <property type="component" value="Chromosome"/>
</dbReference>
<evidence type="ECO:0000313" key="5">
    <source>
        <dbReference type="EMBL" id="QSX07437.1"/>
    </source>
</evidence>
<dbReference type="GO" id="GO:0005524">
    <property type="term" value="F:ATP binding"/>
    <property type="evidence" value="ECO:0007669"/>
    <property type="project" value="UniProtKB-KW"/>
</dbReference>
<dbReference type="PANTHER" id="PTHR24029">
    <property type="entry name" value="UVRABC SYSTEM PROTEIN B"/>
    <property type="match status" value="1"/>
</dbReference>
<name>A0A974XCR2_9FIRM</name>
<dbReference type="InterPro" id="IPR003711">
    <property type="entry name" value="CarD-like/TRCF_RID"/>
</dbReference>
<feature type="domain" description="CarD-like/TRCF RNAP-interacting" evidence="4">
    <location>
        <begin position="498"/>
        <end position="595"/>
    </location>
</feature>
<dbReference type="AlphaFoldDB" id="A0A974XCR2"/>
<dbReference type="SMART" id="SM01058">
    <property type="entry name" value="CarD_TRCF"/>
    <property type="match status" value="1"/>
</dbReference>
<keyword evidence="6" id="KW-1185">Reference proteome</keyword>
<dbReference type="GO" id="GO:0003677">
    <property type="term" value="F:DNA binding"/>
    <property type="evidence" value="ECO:0007669"/>
    <property type="project" value="InterPro"/>
</dbReference>
<dbReference type="Gene3D" id="3.30.2060.10">
    <property type="entry name" value="Penicillin-binding protein 1b domain"/>
    <property type="match status" value="1"/>
</dbReference>
<organism evidence="5 6">
    <name type="scientific">Alkalibacter rhizosphaerae</name>
    <dbReference type="NCBI Taxonomy" id="2815577"/>
    <lineage>
        <taxon>Bacteria</taxon>
        <taxon>Bacillati</taxon>
        <taxon>Bacillota</taxon>
        <taxon>Clostridia</taxon>
        <taxon>Eubacteriales</taxon>
        <taxon>Eubacteriaceae</taxon>
        <taxon>Alkalibacter</taxon>
    </lineage>
</organism>
<sequence>MEVKKIKDRLLQIVKRTKTMDALHQCYQEQCRGVGLYHCEDPVKVIFGLALVQDKKNQLFLCASESKAKAYAKIVDSIDPKRGCYLPSEPYHDLFLENRSKEVTRERLAALARISEEKGLLVFATPDIFTKKLSPKEVFRKSRLSLKVEEQIAYQTLVEKLTFLGYQRAEQVEHPGEFGLRGGIVDVFDIGATQPYRIEFFDDEVDSIRIFGPEDQKSVEKLEKIIIHPAREVLLKEEELAAMHDGALEALMESRRNTKNKDVKKGFGELAEKIRERQMKNWYSLIPWCSQPLVDLLDWFGSQERIFMDEADGFAELLQESYQHIQEEYVNLLEKGSVVPGMLEAIQEPYQVQKKLQSFHLLVFQRLHKRIDTYPVDREVDVASREIYSFYGRVGALADQITDWFAKEYHVYVSYEDPRELSALKEMLGGYQIAFTQEWKESDPDRGSVHLVRSGIQKGFELYKDKVVWLTYQEIFKKETRKKKKRRGKGKKIEHFTQLQVGDYVVHDVHGVGMYMGIEQIAIEGIKKDFLKLTYGKGDNLYIPVDQMEAIQTYMNFGEKEPKLNRLDSAEWKRVKSNAKKAVEDLAKELVELYARRKSVQGHAYPPTTNGCGSLKKSFPTKKRKIRSKPLKM</sequence>
<dbReference type="Gene3D" id="3.40.50.11180">
    <property type="match status" value="1"/>
</dbReference>
<dbReference type="InterPro" id="IPR027417">
    <property type="entry name" value="P-loop_NTPase"/>
</dbReference>
<dbReference type="SUPFAM" id="SSF52540">
    <property type="entry name" value="P-loop containing nucleoside triphosphate hydrolases"/>
    <property type="match status" value="2"/>
</dbReference>
<reference evidence="5" key="1">
    <citation type="submission" date="2021-03" db="EMBL/GenBank/DDBJ databases">
        <title>Alkalibacter marinus sp. nov., isolated from tidal flat sediment.</title>
        <authorList>
            <person name="Namirimu T."/>
            <person name="Yang J.-A."/>
            <person name="Yang S.-H."/>
            <person name="Kim Y.-J."/>
            <person name="Kwon K.K."/>
        </authorList>
    </citation>
    <scope>NUCLEOTIDE SEQUENCE</scope>
    <source>
        <strain evidence="5">ES005</strain>
    </source>
</reference>
<dbReference type="KEGG" id="alka:J0B03_06215"/>
<accession>A0A974XCR2</accession>
<dbReference type="Gene3D" id="2.40.10.170">
    <property type="match status" value="1"/>
</dbReference>
<dbReference type="InterPro" id="IPR004807">
    <property type="entry name" value="UvrB"/>
</dbReference>
<dbReference type="PANTHER" id="PTHR24029:SF1">
    <property type="entry name" value="TRANSCRIPTION-REPAIR-COUPLING FACTOR"/>
    <property type="match status" value="1"/>
</dbReference>
<dbReference type="SUPFAM" id="SSF141259">
    <property type="entry name" value="CarD-like"/>
    <property type="match status" value="1"/>
</dbReference>
<dbReference type="InterPro" id="IPR041471">
    <property type="entry name" value="UvrB_inter"/>
</dbReference>
<gene>
    <name evidence="5" type="ORF">J0B03_06215</name>
</gene>
<evidence type="ECO:0000256" key="3">
    <source>
        <dbReference type="SAM" id="MobiDB-lite"/>
    </source>
</evidence>
<evidence type="ECO:0000313" key="6">
    <source>
        <dbReference type="Proteomes" id="UP000663499"/>
    </source>
</evidence>
<dbReference type="Pfam" id="PF17757">
    <property type="entry name" value="UvrB_inter"/>
    <property type="match status" value="1"/>
</dbReference>
<evidence type="ECO:0000256" key="2">
    <source>
        <dbReference type="ARBA" id="ARBA00022840"/>
    </source>
</evidence>
<dbReference type="InterPro" id="IPR036101">
    <property type="entry name" value="CarD-like/TRCF_RID_sf"/>
</dbReference>
<dbReference type="GO" id="GO:0016887">
    <property type="term" value="F:ATP hydrolysis activity"/>
    <property type="evidence" value="ECO:0007669"/>
    <property type="project" value="InterPro"/>
</dbReference>
<dbReference type="Pfam" id="PF02559">
    <property type="entry name" value="CarD_TRCF_RID"/>
    <property type="match status" value="1"/>
</dbReference>
<feature type="compositionally biased region" description="Basic residues" evidence="3">
    <location>
        <begin position="619"/>
        <end position="633"/>
    </location>
</feature>
<proteinExistence type="predicted"/>
<keyword evidence="2" id="KW-0067">ATP-binding</keyword>
<keyword evidence="1" id="KW-0547">Nucleotide-binding</keyword>
<feature type="region of interest" description="Disordered" evidence="3">
    <location>
        <begin position="605"/>
        <end position="633"/>
    </location>
</feature>
<dbReference type="GO" id="GO:0006289">
    <property type="term" value="P:nucleotide-excision repair"/>
    <property type="evidence" value="ECO:0007669"/>
    <property type="project" value="InterPro"/>
</dbReference>